<accession>A0ABW7CWX3</accession>
<keyword evidence="2" id="KW-1185">Reference proteome</keyword>
<comment type="caution">
    <text evidence="1">The sequence shown here is derived from an EMBL/GenBank/DDBJ whole genome shotgun (WGS) entry which is preliminary data.</text>
</comment>
<dbReference type="RefSeq" id="WP_394161517.1">
    <property type="nucleotide sequence ID" value="NZ_JBHGCJ010000002.1"/>
</dbReference>
<organism evidence="1 2">
    <name type="scientific">Stenotrophomonas nematodicola</name>
    <dbReference type="NCBI Taxonomy" id="2656746"/>
    <lineage>
        <taxon>Bacteria</taxon>
        <taxon>Pseudomonadati</taxon>
        <taxon>Pseudomonadota</taxon>
        <taxon>Gammaproteobacteria</taxon>
        <taxon>Lysobacterales</taxon>
        <taxon>Lysobacteraceae</taxon>
        <taxon>Stenotrophomonas</taxon>
    </lineage>
</organism>
<proteinExistence type="predicted"/>
<evidence type="ECO:0000313" key="2">
    <source>
        <dbReference type="Proteomes" id="UP001605261"/>
    </source>
</evidence>
<reference evidence="1 2" key="1">
    <citation type="submission" date="2024-09" db="EMBL/GenBank/DDBJ databases">
        <authorList>
            <consortium name="All-Russian atlas of soil microorganisms"/>
            <consortium name="as a basis for the search for new antimicrobial producers and enzymes with unique properties"/>
            <person name="Sokolova E.A."/>
            <person name="Voronina E.N."/>
        </authorList>
    </citation>
    <scope>NUCLEOTIDE SEQUENCE [LARGE SCALE GENOMIC DNA]</scope>
    <source>
        <strain evidence="1 2">AF-22b-331.1</strain>
    </source>
</reference>
<gene>
    <name evidence="1" type="ORF">ACEU0G_002291</name>
</gene>
<evidence type="ECO:0000313" key="1">
    <source>
        <dbReference type="EMBL" id="MFG6108353.1"/>
    </source>
</evidence>
<sequence length="114" mass="12160">MSAYPQFLAATPRVTRMEMADLYAGDATTVVQLDATPCDTWIQNLQGLVSRSPELAGTRVEVDGSWVHFIGVRKTRSPVAAHLLEVIAAAGEMAYGPVAVRPTAFSATPSPAMQ</sequence>
<protein>
    <submittedName>
        <fullName evidence="1">Uncharacterized protein</fullName>
    </submittedName>
</protein>
<dbReference type="EMBL" id="JBHGCJ010000002">
    <property type="protein sequence ID" value="MFG6108353.1"/>
    <property type="molecule type" value="Genomic_DNA"/>
</dbReference>
<name>A0ABW7CWX3_9GAMM</name>
<dbReference type="Proteomes" id="UP001605261">
    <property type="component" value="Unassembled WGS sequence"/>
</dbReference>